<comment type="subcellular location">
    <subcellularLocation>
        <location evidence="1">Membrane</location>
        <topology evidence="1">Multi-pass membrane protein</topology>
    </subcellularLocation>
</comment>
<protein>
    <submittedName>
        <fullName evidence="8">ABC-2 type transport system permease protein</fullName>
    </submittedName>
</protein>
<keyword evidence="2 6" id="KW-0812">Transmembrane</keyword>
<feature type="transmembrane region" description="Helical" evidence="6">
    <location>
        <begin position="75"/>
        <end position="95"/>
    </location>
</feature>
<dbReference type="Pfam" id="PF12698">
    <property type="entry name" value="ABC2_membrane_3"/>
    <property type="match status" value="1"/>
</dbReference>
<sequence>MSRAHAKDPAPAMRTRRVMAQVRFETISVLRNGEQLLLSLILPLGLLIFLAKAPLLSGLGIVAPGSDPLTVALPGALSLCLASTAFTGQAIATAFDRRYGVLRQLATTPLGTNGLILGKLGAVIVVVIIQFILAFAIALGLGFNGPVNTLALVLTTLLGTAALLSLGLLMAGTVRAEATLAGANLIWVLMAGVGGLVIAHPGEWGTVVGYLPSGALGDAMRAAVGGMGFDVKALIVLLVWGLVGTLAARRWFRFE</sequence>
<evidence type="ECO:0000256" key="4">
    <source>
        <dbReference type="ARBA" id="ARBA00023136"/>
    </source>
</evidence>
<name>A0A2H1HP81_9MICO</name>
<dbReference type="Proteomes" id="UP000234433">
    <property type="component" value="Unassembled WGS sequence"/>
</dbReference>
<feature type="transmembrane region" description="Helical" evidence="6">
    <location>
        <begin position="36"/>
        <end position="55"/>
    </location>
</feature>
<keyword evidence="4 6" id="KW-0472">Membrane</keyword>
<evidence type="ECO:0000259" key="7">
    <source>
        <dbReference type="Pfam" id="PF12698"/>
    </source>
</evidence>
<dbReference type="PANTHER" id="PTHR43229">
    <property type="entry name" value="NODULATION PROTEIN J"/>
    <property type="match status" value="1"/>
</dbReference>
<evidence type="ECO:0000313" key="8">
    <source>
        <dbReference type="EMBL" id="SMX64722.1"/>
    </source>
</evidence>
<evidence type="ECO:0000256" key="1">
    <source>
        <dbReference type="ARBA" id="ARBA00004141"/>
    </source>
</evidence>
<accession>A0A2H1HP81</accession>
<evidence type="ECO:0000256" key="6">
    <source>
        <dbReference type="SAM" id="Phobius"/>
    </source>
</evidence>
<dbReference type="InterPro" id="IPR000412">
    <property type="entry name" value="ABC_2_transport"/>
</dbReference>
<dbReference type="PIRSF" id="PIRSF006648">
    <property type="entry name" value="DrrB"/>
    <property type="match status" value="1"/>
</dbReference>
<dbReference type="InterPro" id="IPR051784">
    <property type="entry name" value="Nod_factor_ABC_transporter"/>
</dbReference>
<dbReference type="GO" id="GO:0043190">
    <property type="term" value="C:ATP-binding cassette (ABC) transporter complex"/>
    <property type="evidence" value="ECO:0007669"/>
    <property type="project" value="InterPro"/>
</dbReference>
<dbReference type="AlphaFoldDB" id="A0A2H1HP81"/>
<evidence type="ECO:0000256" key="3">
    <source>
        <dbReference type="ARBA" id="ARBA00022989"/>
    </source>
</evidence>
<dbReference type="GO" id="GO:0140359">
    <property type="term" value="F:ABC-type transporter activity"/>
    <property type="evidence" value="ECO:0007669"/>
    <property type="project" value="InterPro"/>
</dbReference>
<feature type="transmembrane region" description="Helical" evidence="6">
    <location>
        <begin position="116"/>
        <end position="143"/>
    </location>
</feature>
<evidence type="ECO:0000256" key="5">
    <source>
        <dbReference type="ARBA" id="ARBA00023251"/>
    </source>
</evidence>
<keyword evidence="5" id="KW-0046">Antibiotic resistance</keyword>
<dbReference type="GO" id="GO:0046677">
    <property type="term" value="P:response to antibiotic"/>
    <property type="evidence" value="ECO:0007669"/>
    <property type="project" value="UniProtKB-KW"/>
</dbReference>
<organism evidence="8 9">
    <name type="scientific">Brevibacterium antiquum CNRZ 918</name>
    <dbReference type="NCBI Taxonomy" id="1255637"/>
    <lineage>
        <taxon>Bacteria</taxon>
        <taxon>Bacillati</taxon>
        <taxon>Actinomycetota</taxon>
        <taxon>Actinomycetes</taxon>
        <taxon>Micrococcales</taxon>
        <taxon>Brevibacteriaceae</taxon>
        <taxon>Brevibacterium</taxon>
    </lineage>
</organism>
<feature type="domain" description="ABC-2 type transporter transmembrane" evidence="7">
    <location>
        <begin position="79"/>
        <end position="248"/>
    </location>
</feature>
<evidence type="ECO:0000256" key="2">
    <source>
        <dbReference type="ARBA" id="ARBA00022692"/>
    </source>
</evidence>
<proteinExistence type="predicted"/>
<reference evidence="8 9" key="1">
    <citation type="submission" date="2017-03" db="EMBL/GenBank/DDBJ databases">
        <authorList>
            <person name="Afonso C.L."/>
            <person name="Miller P.J."/>
            <person name="Scott M.A."/>
            <person name="Spackman E."/>
            <person name="Goraichik I."/>
            <person name="Dimitrov K.M."/>
            <person name="Suarez D.L."/>
            <person name="Swayne D.E."/>
        </authorList>
    </citation>
    <scope>NUCLEOTIDE SEQUENCE [LARGE SCALE GENOMIC DNA]</scope>
    <source>
        <strain evidence="8 9">CNRZ 918</strain>
    </source>
</reference>
<feature type="transmembrane region" description="Helical" evidence="6">
    <location>
        <begin position="219"/>
        <end position="243"/>
    </location>
</feature>
<keyword evidence="3 6" id="KW-1133">Transmembrane helix</keyword>
<evidence type="ECO:0000313" key="9">
    <source>
        <dbReference type="Proteomes" id="UP000234433"/>
    </source>
</evidence>
<feature type="transmembrane region" description="Helical" evidence="6">
    <location>
        <begin position="149"/>
        <end position="171"/>
    </location>
</feature>
<feature type="transmembrane region" description="Helical" evidence="6">
    <location>
        <begin position="178"/>
        <end position="199"/>
    </location>
</feature>
<dbReference type="PANTHER" id="PTHR43229:SF2">
    <property type="entry name" value="NODULATION PROTEIN J"/>
    <property type="match status" value="1"/>
</dbReference>
<dbReference type="EMBL" id="FXZD01000001">
    <property type="protein sequence ID" value="SMX64722.1"/>
    <property type="molecule type" value="Genomic_DNA"/>
</dbReference>
<gene>
    <name evidence="8" type="ORF">BANT918_00267</name>
</gene>
<dbReference type="InterPro" id="IPR013525">
    <property type="entry name" value="ABC2_TM"/>
</dbReference>